<dbReference type="AlphaFoldDB" id="A0A0E9PX86"/>
<proteinExistence type="predicted"/>
<name>A0A0E9PX86_ANGAN</name>
<dbReference type="EMBL" id="GBXM01099695">
    <property type="protein sequence ID" value="JAH08882.1"/>
    <property type="molecule type" value="Transcribed_RNA"/>
</dbReference>
<reference evidence="1" key="1">
    <citation type="submission" date="2014-11" db="EMBL/GenBank/DDBJ databases">
        <authorList>
            <person name="Amaro Gonzalez C."/>
        </authorList>
    </citation>
    <scope>NUCLEOTIDE SEQUENCE</scope>
</reference>
<evidence type="ECO:0000313" key="1">
    <source>
        <dbReference type="EMBL" id="JAH08882.1"/>
    </source>
</evidence>
<protein>
    <submittedName>
        <fullName evidence="1">Uncharacterized protein</fullName>
    </submittedName>
</protein>
<accession>A0A0E9PX86</accession>
<reference evidence="1" key="2">
    <citation type="journal article" date="2015" name="Fish Shellfish Immunol.">
        <title>Early steps in the European eel (Anguilla anguilla)-Vibrio vulnificus interaction in the gills: Role of the RtxA13 toxin.</title>
        <authorList>
            <person name="Callol A."/>
            <person name="Pajuelo D."/>
            <person name="Ebbesson L."/>
            <person name="Teles M."/>
            <person name="MacKenzie S."/>
            <person name="Amaro C."/>
        </authorList>
    </citation>
    <scope>NUCLEOTIDE SEQUENCE</scope>
</reference>
<sequence>MDCLYLWAGPTAGAHWKGTRCPGLCLAALDKIKLSTATLAFISPLSEPAKSQVRQRREMTRD</sequence>
<organism evidence="1">
    <name type="scientific">Anguilla anguilla</name>
    <name type="common">European freshwater eel</name>
    <name type="synonym">Muraena anguilla</name>
    <dbReference type="NCBI Taxonomy" id="7936"/>
    <lineage>
        <taxon>Eukaryota</taxon>
        <taxon>Metazoa</taxon>
        <taxon>Chordata</taxon>
        <taxon>Craniata</taxon>
        <taxon>Vertebrata</taxon>
        <taxon>Euteleostomi</taxon>
        <taxon>Actinopterygii</taxon>
        <taxon>Neopterygii</taxon>
        <taxon>Teleostei</taxon>
        <taxon>Anguilliformes</taxon>
        <taxon>Anguillidae</taxon>
        <taxon>Anguilla</taxon>
    </lineage>
</organism>